<feature type="signal peptide" evidence="3">
    <location>
        <begin position="1"/>
        <end position="19"/>
    </location>
</feature>
<feature type="region of interest" description="Disordered" evidence="1">
    <location>
        <begin position="65"/>
        <end position="92"/>
    </location>
</feature>
<feature type="transmembrane region" description="Helical" evidence="2">
    <location>
        <begin position="116"/>
        <end position="136"/>
    </location>
</feature>
<name>A0ABP1S301_9HEXA</name>
<evidence type="ECO:0000313" key="4">
    <source>
        <dbReference type="EMBL" id="CAL8142231.1"/>
    </source>
</evidence>
<dbReference type="Proteomes" id="UP001642540">
    <property type="component" value="Unassembled WGS sequence"/>
</dbReference>
<protein>
    <submittedName>
        <fullName evidence="4">Uncharacterized protein</fullName>
    </submittedName>
</protein>
<reference evidence="4 5" key="1">
    <citation type="submission" date="2024-08" db="EMBL/GenBank/DDBJ databases">
        <authorList>
            <person name="Cucini C."/>
            <person name="Frati F."/>
        </authorList>
    </citation>
    <scope>NUCLEOTIDE SEQUENCE [LARGE SCALE GENOMIC DNA]</scope>
</reference>
<accession>A0ABP1S301</accession>
<keyword evidence="2" id="KW-0812">Transmembrane</keyword>
<organism evidence="4 5">
    <name type="scientific">Orchesella dallaii</name>
    <dbReference type="NCBI Taxonomy" id="48710"/>
    <lineage>
        <taxon>Eukaryota</taxon>
        <taxon>Metazoa</taxon>
        <taxon>Ecdysozoa</taxon>
        <taxon>Arthropoda</taxon>
        <taxon>Hexapoda</taxon>
        <taxon>Collembola</taxon>
        <taxon>Entomobryomorpha</taxon>
        <taxon>Entomobryoidea</taxon>
        <taxon>Orchesellidae</taxon>
        <taxon>Orchesellinae</taxon>
        <taxon>Orchesella</taxon>
    </lineage>
</organism>
<sequence>MKFTLAAIIIVLILHFGICKESVFRELFRRGKSALGRSYDLRHFDDPTRDSILYPEHREEIREEEELEEHSVPKHAYSNHQHYPQKVRKPEYTDNRKDAHKIAYHTDIIENDNMDLYGIIGGISFASLLATTLYILSRREGSVLRSLDEMFGSDMPAYRKLDRFSSRGEWTNGNPFLLKRRG</sequence>
<dbReference type="EMBL" id="CAXLJM020000148">
    <property type="protein sequence ID" value="CAL8142231.1"/>
    <property type="molecule type" value="Genomic_DNA"/>
</dbReference>
<proteinExistence type="predicted"/>
<keyword evidence="2" id="KW-1133">Transmembrane helix</keyword>
<evidence type="ECO:0000256" key="3">
    <source>
        <dbReference type="SAM" id="SignalP"/>
    </source>
</evidence>
<evidence type="ECO:0000313" key="5">
    <source>
        <dbReference type="Proteomes" id="UP001642540"/>
    </source>
</evidence>
<gene>
    <name evidence="4" type="ORF">ODALV1_LOCUS28983</name>
</gene>
<keyword evidence="3" id="KW-0732">Signal</keyword>
<keyword evidence="5" id="KW-1185">Reference proteome</keyword>
<keyword evidence="2" id="KW-0472">Membrane</keyword>
<evidence type="ECO:0000256" key="2">
    <source>
        <dbReference type="SAM" id="Phobius"/>
    </source>
</evidence>
<feature type="chain" id="PRO_5045512295" evidence="3">
    <location>
        <begin position="20"/>
        <end position="182"/>
    </location>
</feature>
<evidence type="ECO:0000256" key="1">
    <source>
        <dbReference type="SAM" id="MobiDB-lite"/>
    </source>
</evidence>
<comment type="caution">
    <text evidence="4">The sequence shown here is derived from an EMBL/GenBank/DDBJ whole genome shotgun (WGS) entry which is preliminary data.</text>
</comment>